<evidence type="ECO:0000313" key="8">
    <source>
        <dbReference type="EMBL" id="SAL96590.1"/>
    </source>
</evidence>
<dbReference type="OrthoDB" id="3269380at2759"/>
<gene>
    <name evidence="8" type="primary">ABSGL_02006.1 scaffold 2596</name>
</gene>
<dbReference type="SMART" id="SM00355">
    <property type="entry name" value="ZnF_C2H2"/>
    <property type="match status" value="2"/>
</dbReference>
<dbReference type="PROSITE" id="PS50157">
    <property type="entry name" value="ZINC_FINGER_C2H2_2"/>
    <property type="match status" value="1"/>
</dbReference>
<dbReference type="SUPFAM" id="SSF57667">
    <property type="entry name" value="beta-beta-alpha zinc fingers"/>
    <property type="match status" value="2"/>
</dbReference>
<evidence type="ECO:0000256" key="3">
    <source>
        <dbReference type="ARBA" id="ARBA00022771"/>
    </source>
</evidence>
<dbReference type="GO" id="GO:0005634">
    <property type="term" value="C:nucleus"/>
    <property type="evidence" value="ECO:0007669"/>
    <property type="project" value="TreeGrafter"/>
</dbReference>
<dbReference type="EMBL" id="LT551165">
    <property type="protein sequence ID" value="SAL96590.1"/>
    <property type="molecule type" value="Genomic_DNA"/>
</dbReference>
<evidence type="ECO:0000259" key="7">
    <source>
        <dbReference type="PROSITE" id="PS50157"/>
    </source>
</evidence>
<dbReference type="InterPro" id="IPR036236">
    <property type="entry name" value="Znf_C2H2_sf"/>
</dbReference>
<name>A0A168LDX0_ABSGL</name>
<dbReference type="GO" id="GO:0008270">
    <property type="term" value="F:zinc ion binding"/>
    <property type="evidence" value="ECO:0007669"/>
    <property type="project" value="UniProtKB-KW"/>
</dbReference>
<proteinExistence type="predicted"/>
<evidence type="ECO:0000256" key="5">
    <source>
        <dbReference type="PROSITE-ProRule" id="PRU00042"/>
    </source>
</evidence>
<keyword evidence="3 5" id="KW-0863">Zinc-finger</keyword>
<protein>
    <recommendedName>
        <fullName evidence="7">C2H2-type domain-containing protein</fullName>
    </recommendedName>
</protein>
<evidence type="ECO:0000256" key="6">
    <source>
        <dbReference type="SAM" id="MobiDB-lite"/>
    </source>
</evidence>
<keyword evidence="2" id="KW-0677">Repeat</keyword>
<feature type="region of interest" description="Disordered" evidence="6">
    <location>
        <begin position="371"/>
        <end position="403"/>
    </location>
</feature>
<evidence type="ECO:0000256" key="4">
    <source>
        <dbReference type="ARBA" id="ARBA00022833"/>
    </source>
</evidence>
<dbReference type="InterPro" id="IPR013087">
    <property type="entry name" value="Znf_C2H2_type"/>
</dbReference>
<dbReference type="PANTHER" id="PTHR23057">
    <property type="entry name" value="JUXTAPOSED WITH ANOTHER ZINC FINGER PROTEIN 1"/>
    <property type="match status" value="1"/>
</dbReference>
<dbReference type="InParanoid" id="A0A168LDX0"/>
<dbReference type="FunCoup" id="A0A168LDX0">
    <property type="interactions" value="259"/>
</dbReference>
<evidence type="ECO:0000256" key="1">
    <source>
        <dbReference type="ARBA" id="ARBA00022723"/>
    </source>
</evidence>
<dbReference type="AlphaFoldDB" id="A0A168LDX0"/>
<evidence type="ECO:0000313" key="9">
    <source>
        <dbReference type="Proteomes" id="UP000078561"/>
    </source>
</evidence>
<dbReference type="PANTHER" id="PTHR23057:SF0">
    <property type="entry name" value="JUXTAPOSED WITH ANOTHER ZINC FINGER PROTEIN 1"/>
    <property type="match status" value="1"/>
</dbReference>
<dbReference type="OMA" id="GQINTPN"/>
<evidence type="ECO:0000256" key="2">
    <source>
        <dbReference type="ARBA" id="ARBA00022737"/>
    </source>
</evidence>
<dbReference type="InterPro" id="IPR051580">
    <property type="entry name" value="ZnF-Chromatin_assoc"/>
</dbReference>
<dbReference type="STRING" id="4829.A0A168LDX0"/>
<keyword evidence="4" id="KW-0862">Zinc</keyword>
<dbReference type="PROSITE" id="PS00028">
    <property type="entry name" value="ZINC_FINGER_C2H2_1"/>
    <property type="match status" value="2"/>
</dbReference>
<sequence>MPAPVEYNSVRRMSTISAPIHDINFDTYDFLLCKPQTDVKDTFESRELEASYCKDFACCGLILNDLHDLLQHYEECHVHLEEEEDEEEQVGDDDILFDSGRLEGSTDSDIGVTTTQTAHLTQQEDDDFAVFGSSLDLDLNHLKKRAAAYLSDLCQQQQQQHDLGDDEENDFGSKKKVMLGKQQPPSFGKKRSFEQSTLTVDLATQSAVKKLALATNMIQPLTMKNTAEGSNAMVAAMAAGCTTPGATTCFTDEDFLAHAGVLLASSAHYSTVHADKPYKCPVQGCDKAYKNPNGLKYHNEHGHCNLVTDESENVASKPYQCTIGDCNRRYKNLNGLKYHIEHSHVAALNQTLATFGTSFFQQQQQQSYLPYQVPSSSQASSSMSTPNLSPSSSPELSCLSPMF</sequence>
<dbReference type="Proteomes" id="UP000078561">
    <property type="component" value="Unassembled WGS sequence"/>
</dbReference>
<reference evidence="8" key="1">
    <citation type="submission" date="2016-04" db="EMBL/GenBank/DDBJ databases">
        <authorList>
            <person name="Evans L.H."/>
            <person name="Alamgir A."/>
            <person name="Owens N."/>
            <person name="Weber N.D."/>
            <person name="Virtaneva K."/>
            <person name="Barbian K."/>
            <person name="Babar A."/>
            <person name="Rosenke K."/>
        </authorList>
    </citation>
    <scope>NUCLEOTIDE SEQUENCE [LARGE SCALE GENOMIC DNA]</scope>
    <source>
        <strain evidence="8">CBS 101.48</strain>
    </source>
</reference>
<accession>A0A168LDX0</accession>
<keyword evidence="1" id="KW-0479">Metal-binding</keyword>
<organism evidence="8">
    <name type="scientific">Absidia glauca</name>
    <name type="common">Pin mould</name>
    <dbReference type="NCBI Taxonomy" id="4829"/>
    <lineage>
        <taxon>Eukaryota</taxon>
        <taxon>Fungi</taxon>
        <taxon>Fungi incertae sedis</taxon>
        <taxon>Mucoromycota</taxon>
        <taxon>Mucoromycotina</taxon>
        <taxon>Mucoromycetes</taxon>
        <taxon>Mucorales</taxon>
        <taxon>Cunninghamellaceae</taxon>
        <taxon>Absidia</taxon>
    </lineage>
</organism>
<keyword evidence="9" id="KW-1185">Reference proteome</keyword>
<feature type="domain" description="C2H2-type" evidence="7">
    <location>
        <begin position="319"/>
        <end position="344"/>
    </location>
</feature>
<dbReference type="Gene3D" id="3.30.160.60">
    <property type="entry name" value="Classic Zinc Finger"/>
    <property type="match status" value="1"/>
</dbReference>